<dbReference type="GO" id="GO:1990115">
    <property type="term" value="P:RNA polymerase III assembly"/>
    <property type="evidence" value="ECO:0007669"/>
    <property type="project" value="TreeGrafter"/>
</dbReference>
<dbReference type="PANTHER" id="PTHR12674">
    <property type="entry name" value="PREFOLDIN SUBUNIT 5"/>
    <property type="match status" value="1"/>
</dbReference>
<sequence>MSQEASVKSSPQSQVISLATLPNLNLQQLTMFKQQLDQELGVFQDSLHTLKIAQSRFQESGSCLEKITPNTEGSEILVPLTGSMYVTGKLADANNVIVDIGTGYYAEKSVVDAKDYFKRKVEYVTEQMEKIQQVGIERTKLREATMDIIEARIQPPAWDARGKR</sequence>
<proteinExistence type="inferred from homology"/>
<dbReference type="InterPro" id="IPR004127">
    <property type="entry name" value="Prefoldin_subunit_alpha"/>
</dbReference>
<dbReference type="GO" id="GO:1990114">
    <property type="term" value="P:RNA polymerase II core complex assembly"/>
    <property type="evidence" value="ECO:0007669"/>
    <property type="project" value="TreeGrafter"/>
</dbReference>
<dbReference type="GO" id="GO:0051082">
    <property type="term" value="F:unfolded protein binding"/>
    <property type="evidence" value="ECO:0007669"/>
    <property type="project" value="InterPro"/>
</dbReference>
<keyword evidence="2" id="KW-0143">Chaperone</keyword>
<dbReference type="InterPro" id="IPR009053">
    <property type="entry name" value="Prefoldin"/>
</dbReference>
<dbReference type="SUPFAM" id="SSF46579">
    <property type="entry name" value="Prefoldin"/>
    <property type="match status" value="1"/>
</dbReference>
<evidence type="ECO:0000256" key="1">
    <source>
        <dbReference type="ARBA" id="ARBA00010048"/>
    </source>
</evidence>
<keyword evidence="3" id="KW-1185">Reference proteome</keyword>
<dbReference type="NCBIfam" id="TIGR00293">
    <property type="entry name" value="prefoldin subunit alpha"/>
    <property type="match status" value="1"/>
</dbReference>
<dbReference type="Gene3D" id="1.10.287.370">
    <property type="match status" value="1"/>
</dbReference>
<dbReference type="CTD" id="5204"/>
<dbReference type="InterPro" id="IPR011599">
    <property type="entry name" value="PFD_alpha_archaea"/>
</dbReference>
<dbReference type="OrthoDB" id="10267474at2759"/>
<reference evidence="4" key="1">
    <citation type="submission" date="2025-08" db="UniProtKB">
        <authorList>
            <consortium name="RefSeq"/>
        </authorList>
    </citation>
    <scope>IDENTIFICATION</scope>
    <source>
        <tissue evidence="4">Whole body</tissue>
    </source>
</reference>
<dbReference type="FunFam" id="1.10.287.370:FF:000004">
    <property type="entry name" value="Probable prefoldin subunit 5"/>
    <property type="match status" value="1"/>
</dbReference>
<comment type="similarity">
    <text evidence="1">Belongs to the prefoldin subunit alpha family.</text>
</comment>
<dbReference type="GO" id="GO:1990113">
    <property type="term" value="P:RNA polymerase I assembly"/>
    <property type="evidence" value="ECO:0007669"/>
    <property type="project" value="TreeGrafter"/>
</dbReference>
<accession>A0A6J1Q723</accession>
<dbReference type="Proteomes" id="UP000504618">
    <property type="component" value="Unplaced"/>
</dbReference>
<evidence type="ECO:0000313" key="4">
    <source>
        <dbReference type="RefSeq" id="XP_024878017.1"/>
    </source>
</evidence>
<evidence type="ECO:0000256" key="2">
    <source>
        <dbReference type="ARBA" id="ARBA00023186"/>
    </source>
</evidence>
<dbReference type="CDD" id="cd23157">
    <property type="entry name" value="Prefoldin_5"/>
    <property type="match status" value="1"/>
</dbReference>
<dbReference type="Pfam" id="PF02996">
    <property type="entry name" value="Prefoldin"/>
    <property type="match status" value="1"/>
</dbReference>
<dbReference type="PANTHER" id="PTHR12674:SF2">
    <property type="entry name" value="PREFOLDIN SUBUNIT 5"/>
    <property type="match status" value="1"/>
</dbReference>
<protein>
    <submittedName>
        <fullName evidence="4">Prefoldin subunit 5</fullName>
    </submittedName>
</protein>
<dbReference type="GeneID" id="112458558"/>
<dbReference type="AlphaFoldDB" id="A0A6J1Q723"/>
<organism evidence="3 4">
    <name type="scientific">Temnothorax curvispinosus</name>
    <dbReference type="NCBI Taxonomy" id="300111"/>
    <lineage>
        <taxon>Eukaryota</taxon>
        <taxon>Metazoa</taxon>
        <taxon>Ecdysozoa</taxon>
        <taxon>Arthropoda</taxon>
        <taxon>Hexapoda</taxon>
        <taxon>Insecta</taxon>
        <taxon>Pterygota</taxon>
        <taxon>Neoptera</taxon>
        <taxon>Endopterygota</taxon>
        <taxon>Hymenoptera</taxon>
        <taxon>Apocrita</taxon>
        <taxon>Aculeata</taxon>
        <taxon>Formicoidea</taxon>
        <taxon>Formicidae</taxon>
        <taxon>Myrmicinae</taxon>
        <taxon>Temnothorax</taxon>
    </lineage>
</organism>
<dbReference type="GO" id="GO:0006457">
    <property type="term" value="P:protein folding"/>
    <property type="evidence" value="ECO:0007669"/>
    <property type="project" value="InterPro"/>
</dbReference>
<evidence type="ECO:0000313" key="3">
    <source>
        <dbReference type="Proteomes" id="UP000504618"/>
    </source>
</evidence>
<dbReference type="GO" id="GO:0016272">
    <property type="term" value="C:prefoldin complex"/>
    <property type="evidence" value="ECO:0007669"/>
    <property type="project" value="InterPro"/>
</dbReference>
<gene>
    <name evidence="4" type="primary">LOC112458558</name>
</gene>
<dbReference type="GO" id="GO:0005737">
    <property type="term" value="C:cytoplasm"/>
    <property type="evidence" value="ECO:0007669"/>
    <property type="project" value="TreeGrafter"/>
</dbReference>
<dbReference type="RefSeq" id="XP_024878017.1">
    <property type="nucleotide sequence ID" value="XM_025022249.1"/>
</dbReference>
<name>A0A6J1Q723_9HYME</name>